<dbReference type="GO" id="GO:0016020">
    <property type="term" value="C:membrane"/>
    <property type="evidence" value="ECO:0007669"/>
    <property type="project" value="UniProtKB-SubCell"/>
</dbReference>
<feature type="transmembrane region" description="Helical" evidence="6">
    <location>
        <begin position="172"/>
        <end position="191"/>
    </location>
</feature>
<keyword evidence="4 6" id="KW-1133">Transmembrane helix</keyword>
<accession>A0A7S0PTB5</accession>
<keyword evidence="3" id="KW-0813">Transport</keyword>
<evidence type="ECO:0000256" key="4">
    <source>
        <dbReference type="ARBA" id="ARBA00022989"/>
    </source>
</evidence>
<dbReference type="PANTHER" id="PTHR22950:SF652">
    <property type="entry name" value="TRANSMEMBRANE AMINO ACID TRANSPORTER FAMILY PROTEIN"/>
    <property type="match status" value="1"/>
</dbReference>
<feature type="transmembrane region" description="Helical" evidence="6">
    <location>
        <begin position="128"/>
        <end position="152"/>
    </location>
</feature>
<protein>
    <recommendedName>
        <fullName evidence="7">Amino acid transporter transmembrane domain-containing protein</fullName>
    </recommendedName>
</protein>
<feature type="transmembrane region" description="Helical" evidence="6">
    <location>
        <begin position="241"/>
        <end position="263"/>
    </location>
</feature>
<proteinExistence type="predicted"/>
<reference evidence="8" key="1">
    <citation type="submission" date="2021-01" db="EMBL/GenBank/DDBJ databases">
        <authorList>
            <person name="Corre E."/>
            <person name="Pelletier E."/>
            <person name="Niang G."/>
            <person name="Scheremetjew M."/>
            <person name="Finn R."/>
            <person name="Kale V."/>
            <person name="Holt S."/>
            <person name="Cochrane G."/>
            <person name="Meng A."/>
            <person name="Brown T."/>
            <person name="Cohen L."/>
        </authorList>
    </citation>
    <scope>NUCLEOTIDE SEQUENCE</scope>
    <source>
        <strain evidence="8">Clade-D-RCC2572</strain>
    </source>
</reference>
<feature type="transmembrane region" description="Helical" evidence="6">
    <location>
        <begin position="398"/>
        <end position="415"/>
    </location>
</feature>
<evidence type="ECO:0000256" key="5">
    <source>
        <dbReference type="ARBA" id="ARBA00023136"/>
    </source>
</evidence>
<organism evidence="8">
    <name type="scientific">Ostreococcus mediterraneus</name>
    <dbReference type="NCBI Taxonomy" id="1486918"/>
    <lineage>
        <taxon>Eukaryota</taxon>
        <taxon>Viridiplantae</taxon>
        <taxon>Chlorophyta</taxon>
        <taxon>Mamiellophyceae</taxon>
        <taxon>Mamiellales</taxon>
        <taxon>Bathycoccaceae</taxon>
        <taxon>Ostreococcus</taxon>
    </lineage>
</organism>
<keyword evidence="3" id="KW-0029">Amino-acid transport</keyword>
<evidence type="ECO:0000259" key="7">
    <source>
        <dbReference type="Pfam" id="PF01490"/>
    </source>
</evidence>
<feature type="transmembrane region" description="Helical" evidence="6">
    <location>
        <begin position="203"/>
        <end position="221"/>
    </location>
</feature>
<feature type="transmembrane region" description="Helical" evidence="6">
    <location>
        <begin position="301"/>
        <end position="324"/>
    </location>
</feature>
<dbReference type="PANTHER" id="PTHR22950">
    <property type="entry name" value="AMINO ACID TRANSPORTER"/>
    <property type="match status" value="1"/>
</dbReference>
<gene>
    <name evidence="8" type="ORF">OMED0929_LOCUS7559</name>
</gene>
<feature type="transmembrane region" description="Helical" evidence="6">
    <location>
        <begin position="56"/>
        <end position="74"/>
    </location>
</feature>
<name>A0A7S0PTB5_9CHLO</name>
<dbReference type="Pfam" id="PF01490">
    <property type="entry name" value="Aa_trans"/>
    <property type="match status" value="2"/>
</dbReference>
<feature type="domain" description="Amino acid transporter transmembrane" evidence="7">
    <location>
        <begin position="299"/>
        <end position="436"/>
    </location>
</feature>
<feature type="transmembrane region" description="Helical" evidence="6">
    <location>
        <begin position="421"/>
        <end position="440"/>
    </location>
</feature>
<evidence type="ECO:0000256" key="1">
    <source>
        <dbReference type="ARBA" id="ARBA00004141"/>
    </source>
</evidence>
<feature type="domain" description="Amino acid transporter transmembrane" evidence="7">
    <location>
        <begin position="49"/>
        <end position="272"/>
    </location>
</feature>
<evidence type="ECO:0000313" key="8">
    <source>
        <dbReference type="EMBL" id="CAD8589587.1"/>
    </source>
</evidence>
<evidence type="ECO:0000256" key="3">
    <source>
        <dbReference type="ARBA" id="ARBA00022970"/>
    </source>
</evidence>
<dbReference type="GO" id="GO:0015179">
    <property type="term" value="F:L-amino acid transmembrane transporter activity"/>
    <property type="evidence" value="ECO:0007669"/>
    <property type="project" value="TreeGrafter"/>
</dbReference>
<dbReference type="EMBL" id="HBEW01008966">
    <property type="protein sequence ID" value="CAD8589587.1"/>
    <property type="molecule type" value="Transcribed_RNA"/>
</dbReference>
<evidence type="ECO:0000256" key="2">
    <source>
        <dbReference type="ARBA" id="ARBA00022692"/>
    </source>
</evidence>
<dbReference type="InterPro" id="IPR013057">
    <property type="entry name" value="AA_transpt_TM"/>
</dbReference>
<sequence length="538" mass="56648">MDMRDVGDEHDDADALAAVDALISNALHALGSSALVGDAETRESARRVGTIRGSTATLANCAVGAGVLATPFAVSKFGTVGGGALITFTALLAALTLVILVDASSALKSTSYQGVVRDAFGPNASRGVAATLVVYLFGSCVAYLIIIGDSYVRVIDAMGCDNSQDGSRPWWATRQCAIAAASIFFVAPLSLMREMRRLAPASAVALVSLAYTATAIVFKAMEKSDVDGSARATAWSISSDSILAVPIVVFAFQCHIQVVAIYAELSNGAKNSNLADVAELDDVASSLEDEKRTERCRLRRMYVVIALAVGACFIGYLCVGEFAYIAHPDVTSNVLDSYDKYDKVMMMATIFMACSAVASFPVNHHAARAALDDLLADAFGWAHCAPGHAPVMRHASQTLAFVALTSVVAFIVTDLGKVFELIGATCGSLVMFVIPAGLLVHPKLRRRGKTSPRASALNDDLRDLDDVTRDLLSSAMGLLGDELSGDEEDEGVNHTVNDDAGSTAIDISSALGATALLLIAVFVATSNVYVLFFRHVRE</sequence>
<comment type="subcellular location">
    <subcellularLocation>
        <location evidence="1">Membrane</location>
        <topology evidence="1">Multi-pass membrane protein</topology>
    </subcellularLocation>
</comment>
<feature type="transmembrane region" description="Helical" evidence="6">
    <location>
        <begin position="510"/>
        <end position="532"/>
    </location>
</feature>
<evidence type="ECO:0000256" key="6">
    <source>
        <dbReference type="SAM" id="Phobius"/>
    </source>
</evidence>
<dbReference type="AlphaFoldDB" id="A0A7S0PTB5"/>
<keyword evidence="2 6" id="KW-0812">Transmembrane</keyword>
<feature type="transmembrane region" description="Helical" evidence="6">
    <location>
        <begin position="80"/>
        <end position="107"/>
    </location>
</feature>
<feature type="transmembrane region" description="Helical" evidence="6">
    <location>
        <begin position="344"/>
        <end position="362"/>
    </location>
</feature>
<keyword evidence="5 6" id="KW-0472">Membrane</keyword>